<dbReference type="Pfam" id="PF18135">
    <property type="entry name" value="Type_ISP_C"/>
    <property type="match status" value="1"/>
</dbReference>
<dbReference type="InterPro" id="IPR029063">
    <property type="entry name" value="SAM-dependent_MTases_sf"/>
</dbReference>
<dbReference type="PANTHER" id="PTHR33841">
    <property type="entry name" value="DNA METHYLTRANSFERASE YEEA-RELATED"/>
    <property type="match status" value="1"/>
</dbReference>
<dbReference type="InterPro" id="IPR050953">
    <property type="entry name" value="N4_N6_ade-DNA_methylase"/>
</dbReference>
<dbReference type="GO" id="GO:0008170">
    <property type="term" value="F:N-methyltransferase activity"/>
    <property type="evidence" value="ECO:0007669"/>
    <property type="project" value="InterPro"/>
</dbReference>
<dbReference type="Pfam" id="PF02384">
    <property type="entry name" value="N6_Mtase"/>
    <property type="match status" value="1"/>
</dbReference>
<protein>
    <recommendedName>
        <fullName evidence="1">site-specific DNA-methyltransferase (adenine-specific)</fullName>
        <ecNumber evidence="1">2.1.1.72</ecNumber>
    </recommendedName>
</protein>
<evidence type="ECO:0000259" key="7">
    <source>
        <dbReference type="Pfam" id="PF18135"/>
    </source>
</evidence>
<keyword evidence="2 8" id="KW-0489">Methyltransferase</keyword>
<dbReference type="Proteomes" id="UP000316603">
    <property type="component" value="Unassembled WGS sequence"/>
</dbReference>
<dbReference type="Gene3D" id="3.40.50.150">
    <property type="entry name" value="Vaccinia Virus protein VP39"/>
    <property type="match status" value="1"/>
</dbReference>
<sequence>MVARVPERGVMEVKGPGKDVRRIARSQQVRRYLTRYGKVLVTTYREFLVVGLGEDGQPVVGEAFSLAHDEEGFWALVHAARQVAPELETDLEDYLRRALLGDAPLSQPADLAWFLAAYAREGRKRLDSADARHMNALATLREAMEDGLGLRFEGEEGERFFRSALVQTLFYGVFAAWVVWSESQLPGSQQRFSWKSAQWTLKVPMVRVLFQQLATPATLPVGLDEVLDWTEDTLARVDRTLFFNSFESGNAVQYFYEPFLEAYDPDLRRQLGVWYTPPEVVRYMVMRVHQSLQQDLGLELGLADENVHVLDPCTGTGSFLVETIETIARVLEDRHGDALVAQDAKAAALSRVYGFELLPAPFVIAHLNVALTLDRLGAPLSSDERAKIYLTNALTGWVETDEHPRLPFPEFEEERDAAIDVKRSQPVLVVLGNPPYNGFAGVSGREEGGLVEPYKQGLSEKWDITKNKLDDLYIRFFRVAERRIAEQTGKGIVCFISNFSWLGDPSAVVMRQELVSKFDRLYVDNLNGDSRETGKKTPDGQKDPSIFSTKLNPAGIQVGTAVTLLVRQDAHDASAFEGSYRDFWGADKRRELLESLSESTNAPHYAPLLPTKENWYRLRRWSPRQGYEQWPAIPDLALADPLLGLNENRGDALISTDREQLLDRVCHFLDSDTGFTDLDDRVAGLTQTWARYDPQRVRAKLLAESPYDQSKAVRFCVKPFDVRWAYVDTTGKLWNESRDELVKAATIGSDFLLLRRRAPRALDGAAFLLSRCLIDQHVMHKDAYVVPFYLATDETESSDNLSLFDLHEESPSASGWRPNLSPLALDYLSGLGITDAQTSQLSAQLLWQHVLAVGYSPLYLEENGDAIRNDWPRVPLPSTYEQLATSAQLGQQIADLLDIDATNTLTTRAWRTIAQVTRDDGERLSPEAGDLAISVGWAIEQRRKQKSGATSRIVMPGRGRITQRERTDNERHAFTNEELELLGAEVVDVYLNDKVYWRGVPEAVWDFKIGGFQVLRKWLSYRDKNILGRDLTIAEVRQFTSICLRLTELVLLGPQLDENYKAAAGS</sequence>
<dbReference type="EMBL" id="VIWV01000001">
    <property type="protein sequence ID" value="TWF89207.1"/>
    <property type="molecule type" value="Genomic_DNA"/>
</dbReference>
<evidence type="ECO:0000256" key="1">
    <source>
        <dbReference type="ARBA" id="ARBA00011900"/>
    </source>
</evidence>
<evidence type="ECO:0000256" key="3">
    <source>
        <dbReference type="ARBA" id="ARBA00022679"/>
    </source>
</evidence>
<dbReference type="SUPFAM" id="SSF53335">
    <property type="entry name" value="S-adenosyl-L-methionine-dependent methyltransferases"/>
    <property type="match status" value="1"/>
</dbReference>
<dbReference type="PANTHER" id="PTHR33841:SF1">
    <property type="entry name" value="DNA METHYLTRANSFERASE A"/>
    <property type="match status" value="1"/>
</dbReference>
<evidence type="ECO:0000256" key="5">
    <source>
        <dbReference type="SAM" id="MobiDB-lite"/>
    </source>
</evidence>
<feature type="compositionally biased region" description="Basic and acidic residues" evidence="5">
    <location>
        <begin position="529"/>
        <end position="542"/>
    </location>
</feature>
<feature type="region of interest" description="Disordered" evidence="5">
    <location>
        <begin position="529"/>
        <end position="550"/>
    </location>
</feature>
<dbReference type="InterPro" id="IPR041635">
    <property type="entry name" value="Type_ISP_LLaBIII_C"/>
</dbReference>
<name>A0A561TQ08_9ACTN</name>
<dbReference type="GO" id="GO:0009007">
    <property type="term" value="F:site-specific DNA-methyltransferase (adenine-specific) activity"/>
    <property type="evidence" value="ECO:0007669"/>
    <property type="project" value="UniProtKB-EC"/>
</dbReference>
<evidence type="ECO:0000256" key="4">
    <source>
        <dbReference type="ARBA" id="ARBA00047942"/>
    </source>
</evidence>
<comment type="caution">
    <text evidence="8">The sequence shown here is derived from an EMBL/GenBank/DDBJ whole genome shotgun (WGS) entry which is preliminary data.</text>
</comment>
<evidence type="ECO:0000256" key="2">
    <source>
        <dbReference type="ARBA" id="ARBA00022603"/>
    </source>
</evidence>
<evidence type="ECO:0000259" key="6">
    <source>
        <dbReference type="Pfam" id="PF02384"/>
    </source>
</evidence>
<feature type="domain" description="Type ISP restriction-modification enzyme LLaBIII C-terminal specificity" evidence="7">
    <location>
        <begin position="643"/>
        <end position="1034"/>
    </location>
</feature>
<keyword evidence="9" id="KW-1185">Reference proteome</keyword>
<dbReference type="PRINTS" id="PR00507">
    <property type="entry name" value="N12N6MTFRASE"/>
</dbReference>
<keyword evidence="3" id="KW-0808">Transferase</keyword>
<proteinExistence type="predicted"/>
<organism evidence="8 9">
    <name type="scientific">Streptomyces capillispiralis</name>
    <dbReference type="NCBI Taxonomy" id="68182"/>
    <lineage>
        <taxon>Bacteria</taxon>
        <taxon>Bacillati</taxon>
        <taxon>Actinomycetota</taxon>
        <taxon>Actinomycetes</taxon>
        <taxon>Kitasatosporales</taxon>
        <taxon>Streptomycetaceae</taxon>
        <taxon>Streptomyces</taxon>
    </lineage>
</organism>
<dbReference type="GO" id="GO:0003677">
    <property type="term" value="F:DNA binding"/>
    <property type="evidence" value="ECO:0007669"/>
    <property type="project" value="InterPro"/>
</dbReference>
<dbReference type="InterPro" id="IPR003356">
    <property type="entry name" value="DNA_methylase_A-5"/>
</dbReference>
<dbReference type="AlphaFoldDB" id="A0A561TQ08"/>
<reference evidence="8 9" key="1">
    <citation type="submission" date="2019-06" db="EMBL/GenBank/DDBJ databases">
        <title>Sequencing the genomes of 1000 actinobacteria strains.</title>
        <authorList>
            <person name="Klenk H.-P."/>
        </authorList>
    </citation>
    <scope>NUCLEOTIDE SEQUENCE [LARGE SCALE GENOMIC DNA]</scope>
    <source>
        <strain evidence="8 9">DSM 41695</strain>
    </source>
</reference>
<accession>A0A561TQ08</accession>
<feature type="domain" description="DNA methylase adenine-specific" evidence="6">
    <location>
        <begin position="255"/>
        <end position="372"/>
    </location>
</feature>
<evidence type="ECO:0000313" key="9">
    <source>
        <dbReference type="Proteomes" id="UP000316603"/>
    </source>
</evidence>
<dbReference type="GO" id="GO:0032259">
    <property type="term" value="P:methylation"/>
    <property type="evidence" value="ECO:0007669"/>
    <property type="project" value="UniProtKB-KW"/>
</dbReference>
<gene>
    <name evidence="8" type="ORF">FHX78_116249</name>
</gene>
<dbReference type="EC" id="2.1.1.72" evidence="1"/>
<evidence type="ECO:0000313" key="8">
    <source>
        <dbReference type="EMBL" id="TWF89207.1"/>
    </source>
</evidence>
<comment type="catalytic activity">
    <reaction evidence="4">
        <text>a 2'-deoxyadenosine in DNA + S-adenosyl-L-methionine = an N(6)-methyl-2'-deoxyadenosine in DNA + S-adenosyl-L-homocysteine + H(+)</text>
        <dbReference type="Rhea" id="RHEA:15197"/>
        <dbReference type="Rhea" id="RHEA-COMP:12418"/>
        <dbReference type="Rhea" id="RHEA-COMP:12419"/>
        <dbReference type="ChEBI" id="CHEBI:15378"/>
        <dbReference type="ChEBI" id="CHEBI:57856"/>
        <dbReference type="ChEBI" id="CHEBI:59789"/>
        <dbReference type="ChEBI" id="CHEBI:90615"/>
        <dbReference type="ChEBI" id="CHEBI:90616"/>
        <dbReference type="EC" id="2.1.1.72"/>
    </reaction>
</comment>